<dbReference type="HOGENOM" id="CLU_3306500_0_0_7"/>
<reference evidence="1 2" key="1">
    <citation type="journal article" date="2014" name="Nature">
        <title>An environmental bacterial taxon with a large and distinct metabolic repertoire.</title>
        <authorList>
            <person name="Wilson M.C."/>
            <person name="Mori T."/>
            <person name="Ruckert C."/>
            <person name="Uria A.R."/>
            <person name="Helf M.J."/>
            <person name="Takada K."/>
            <person name="Gernert C."/>
            <person name="Steffens U.A."/>
            <person name="Heycke N."/>
            <person name="Schmitt S."/>
            <person name="Rinke C."/>
            <person name="Helfrich E.J."/>
            <person name="Brachmann A.O."/>
            <person name="Gurgui C."/>
            <person name="Wakimoto T."/>
            <person name="Kracht M."/>
            <person name="Crusemann M."/>
            <person name="Hentschel U."/>
            <person name="Abe I."/>
            <person name="Matsunaga S."/>
            <person name="Kalinowski J."/>
            <person name="Takeyama H."/>
            <person name="Piel J."/>
        </authorList>
    </citation>
    <scope>NUCLEOTIDE SEQUENCE [LARGE SCALE GENOMIC DNA]</scope>
    <source>
        <strain evidence="2">TSY2</strain>
    </source>
</reference>
<name>W4LJE1_9BACT</name>
<dbReference type="EMBL" id="AZHX01001986">
    <property type="protein sequence ID" value="ETW98034.1"/>
    <property type="molecule type" value="Genomic_DNA"/>
</dbReference>
<accession>W4LJE1</accession>
<comment type="caution">
    <text evidence="1">The sequence shown here is derived from an EMBL/GenBank/DDBJ whole genome shotgun (WGS) entry which is preliminary data.</text>
</comment>
<dbReference type="AlphaFoldDB" id="W4LJE1"/>
<dbReference type="Proteomes" id="UP000019140">
    <property type="component" value="Unassembled WGS sequence"/>
</dbReference>
<sequence>METQSPLPSDIWDRTPPEARAYIEALVARVDALEAMVKD</sequence>
<gene>
    <name evidence="1" type="ORF">ETSY2_43490</name>
</gene>
<protein>
    <submittedName>
        <fullName evidence="1">Uncharacterized protein</fullName>
    </submittedName>
</protein>
<evidence type="ECO:0000313" key="2">
    <source>
        <dbReference type="Proteomes" id="UP000019140"/>
    </source>
</evidence>
<keyword evidence="2" id="KW-1185">Reference proteome</keyword>
<organism evidence="1 2">
    <name type="scientific">Candidatus Entotheonella gemina</name>
    <dbReference type="NCBI Taxonomy" id="1429439"/>
    <lineage>
        <taxon>Bacteria</taxon>
        <taxon>Pseudomonadati</taxon>
        <taxon>Nitrospinota/Tectimicrobiota group</taxon>
        <taxon>Candidatus Tectimicrobiota</taxon>
        <taxon>Candidatus Entotheonellia</taxon>
        <taxon>Candidatus Entotheonellales</taxon>
        <taxon>Candidatus Entotheonellaceae</taxon>
        <taxon>Candidatus Entotheonella</taxon>
    </lineage>
</organism>
<evidence type="ECO:0000313" key="1">
    <source>
        <dbReference type="EMBL" id="ETW98034.1"/>
    </source>
</evidence>
<proteinExistence type="predicted"/>